<sequence>MSCVTLSQGFNIEDDCFGNNAGGIKSISIAPFKRAITERPTDGILAQIPTVITKLYKYQLKNTGNVWTETQTKDENTKSSSFAGSLTTILNTMSSSVVNELYQMTLGYLYVFIEMNNGDVILVGGEFGASASLALASGGALTDATSSTITITTTERFPALYLSSSAMTTYITLHD</sequence>
<dbReference type="Proteomes" id="UP000325141">
    <property type="component" value="Unassembled WGS sequence"/>
</dbReference>
<gene>
    <name evidence="1" type="ORF">F0460_09335</name>
</gene>
<keyword evidence="2" id="KW-1185">Reference proteome</keyword>
<protein>
    <submittedName>
        <fullName evidence="1">Uncharacterized protein</fullName>
    </submittedName>
</protein>
<evidence type="ECO:0000313" key="1">
    <source>
        <dbReference type="EMBL" id="KAA5534300.1"/>
    </source>
</evidence>
<organism evidence="1 2">
    <name type="scientific">Paenimyroides baculatum</name>
    <dbReference type="NCBI Taxonomy" id="2608000"/>
    <lineage>
        <taxon>Bacteria</taxon>
        <taxon>Pseudomonadati</taxon>
        <taxon>Bacteroidota</taxon>
        <taxon>Flavobacteriia</taxon>
        <taxon>Flavobacteriales</taxon>
        <taxon>Flavobacteriaceae</taxon>
        <taxon>Paenimyroides</taxon>
    </lineage>
</organism>
<dbReference type="AlphaFoldDB" id="A0A5M6CIM1"/>
<dbReference type="RefSeq" id="WP_150012528.1">
    <property type="nucleotide sequence ID" value="NZ_VWSG01000006.1"/>
</dbReference>
<accession>A0A5M6CIM1</accession>
<dbReference type="EMBL" id="VWSG01000006">
    <property type="protein sequence ID" value="KAA5534300.1"/>
    <property type="molecule type" value="Genomic_DNA"/>
</dbReference>
<reference evidence="1 2" key="1">
    <citation type="submission" date="2019-09" db="EMBL/GenBank/DDBJ databases">
        <title>Genome sequence and assembly of Flavobacterium sp.</title>
        <authorList>
            <person name="Chhetri G."/>
        </authorList>
    </citation>
    <scope>NUCLEOTIDE SEQUENCE [LARGE SCALE GENOMIC DNA]</scope>
    <source>
        <strain evidence="1 2">SNL9</strain>
    </source>
</reference>
<name>A0A5M6CIM1_9FLAO</name>
<comment type="caution">
    <text evidence="1">The sequence shown here is derived from an EMBL/GenBank/DDBJ whole genome shotgun (WGS) entry which is preliminary data.</text>
</comment>
<evidence type="ECO:0000313" key="2">
    <source>
        <dbReference type="Proteomes" id="UP000325141"/>
    </source>
</evidence>
<proteinExistence type="predicted"/>